<accession>A0A8D8XI25</accession>
<reference evidence="1" key="1">
    <citation type="submission" date="2021-05" db="EMBL/GenBank/DDBJ databases">
        <authorList>
            <person name="Alioto T."/>
            <person name="Alioto T."/>
            <person name="Gomez Garrido J."/>
        </authorList>
    </citation>
    <scope>NUCLEOTIDE SEQUENCE</scope>
</reference>
<dbReference type="AlphaFoldDB" id="A0A8D8XI25"/>
<dbReference type="EMBL" id="HBUF01325196">
    <property type="protein sequence ID" value="CAG6695741.1"/>
    <property type="molecule type" value="Transcribed_RNA"/>
</dbReference>
<protein>
    <submittedName>
        <fullName evidence="1">Uncharacterized protein</fullName>
    </submittedName>
</protein>
<evidence type="ECO:0000313" key="1">
    <source>
        <dbReference type="EMBL" id="CAG6695749.1"/>
    </source>
</evidence>
<organism evidence="1">
    <name type="scientific">Cacopsylla melanoneura</name>
    <dbReference type="NCBI Taxonomy" id="428564"/>
    <lineage>
        <taxon>Eukaryota</taxon>
        <taxon>Metazoa</taxon>
        <taxon>Ecdysozoa</taxon>
        <taxon>Arthropoda</taxon>
        <taxon>Hexapoda</taxon>
        <taxon>Insecta</taxon>
        <taxon>Pterygota</taxon>
        <taxon>Neoptera</taxon>
        <taxon>Paraneoptera</taxon>
        <taxon>Hemiptera</taxon>
        <taxon>Sternorrhyncha</taxon>
        <taxon>Psylloidea</taxon>
        <taxon>Psyllidae</taxon>
        <taxon>Psyllinae</taxon>
        <taxon>Cacopsylla</taxon>
    </lineage>
</organism>
<name>A0A8D8XI25_9HEMI</name>
<proteinExistence type="predicted"/>
<dbReference type="EMBL" id="HBUF01325199">
    <property type="protein sequence ID" value="CAG6695749.1"/>
    <property type="molecule type" value="Transcribed_RNA"/>
</dbReference>
<sequence>MFIWVPTTKCSTPSFHSVSRPPQSWSSSLFLPLFSLILQCSLLSYHWPSSTMPWSPLHSPSSTPSCQLVSRRERSSTTLVCPLCSSMSGPDSMYPTFSGASGY</sequence>